<gene>
    <name evidence="1" type="ORF">ZEAMMB73_Zm00001d044494</name>
</gene>
<evidence type="ECO:0000313" key="1">
    <source>
        <dbReference type="EMBL" id="ONM41346.1"/>
    </source>
</evidence>
<reference evidence="1" key="1">
    <citation type="submission" date="2015-12" db="EMBL/GenBank/DDBJ databases">
        <title>Update maize B73 reference genome by single molecule sequencing technologies.</title>
        <authorList>
            <consortium name="Maize Genome Sequencing Project"/>
            <person name="Ware D."/>
        </authorList>
    </citation>
    <scope>NUCLEOTIDE SEQUENCE [LARGE SCALE GENOMIC DNA]</scope>
    <source>
        <tissue evidence="1">Seedling</tissue>
    </source>
</reference>
<protein>
    <submittedName>
        <fullName evidence="1">Pectin acetylesterase 9</fullName>
    </submittedName>
</protein>
<sequence length="147" mass="16268">PSSFFSDLLTSDDVGTLARRTPWTAGGQEHLLRGSSSPVLLDARERARTGSSPTAPCRCSSARSQCKTYSFVRCCCHCLEKTRARKRYWVKTAERSRARKPAIALCSNRNPPTHPPTQVAIALLHLFFGGTTKLTLKKFFGVCSFCN</sequence>
<dbReference type="EMBL" id="CM007649">
    <property type="protein sequence ID" value="ONM41346.1"/>
    <property type="molecule type" value="Genomic_DNA"/>
</dbReference>
<name>A0A1D6NMF4_MAIZE</name>
<accession>A0A1D6NMF4</accession>
<proteinExistence type="predicted"/>
<organism evidence="1">
    <name type="scientific">Zea mays</name>
    <name type="common">Maize</name>
    <dbReference type="NCBI Taxonomy" id="4577"/>
    <lineage>
        <taxon>Eukaryota</taxon>
        <taxon>Viridiplantae</taxon>
        <taxon>Streptophyta</taxon>
        <taxon>Embryophyta</taxon>
        <taxon>Tracheophyta</taxon>
        <taxon>Spermatophyta</taxon>
        <taxon>Magnoliopsida</taxon>
        <taxon>Liliopsida</taxon>
        <taxon>Poales</taxon>
        <taxon>Poaceae</taxon>
        <taxon>PACMAD clade</taxon>
        <taxon>Panicoideae</taxon>
        <taxon>Andropogonodae</taxon>
        <taxon>Andropogoneae</taxon>
        <taxon>Tripsacinae</taxon>
        <taxon>Zea</taxon>
    </lineage>
</organism>
<dbReference type="AlphaFoldDB" id="A0A1D6NMF4"/>
<feature type="non-terminal residue" evidence="1">
    <location>
        <position position="1"/>
    </location>
</feature>